<evidence type="ECO:0000313" key="2">
    <source>
        <dbReference type="Proteomes" id="UP001552299"/>
    </source>
</evidence>
<dbReference type="EMBL" id="JANQDX010000012">
    <property type="protein sequence ID" value="KAL0914276.1"/>
    <property type="molecule type" value="Genomic_DNA"/>
</dbReference>
<keyword evidence="2" id="KW-1185">Reference proteome</keyword>
<dbReference type="AlphaFoldDB" id="A0ABD0UVD2"/>
<name>A0ABD0UVD2_DENTH</name>
<evidence type="ECO:0000313" key="1">
    <source>
        <dbReference type="EMBL" id="KAL0914276.1"/>
    </source>
</evidence>
<dbReference type="Proteomes" id="UP001552299">
    <property type="component" value="Unassembled WGS sequence"/>
</dbReference>
<accession>A0ABD0UVD2</accession>
<dbReference type="PANTHER" id="PTHR47718:SF17">
    <property type="entry name" value="PROTEIN FAR1-RELATED SEQUENCE 5-LIKE"/>
    <property type="match status" value="1"/>
</dbReference>
<evidence type="ECO:0008006" key="3">
    <source>
        <dbReference type="Google" id="ProtNLM"/>
    </source>
</evidence>
<dbReference type="PANTHER" id="PTHR47718">
    <property type="entry name" value="OS01G0519700 PROTEIN"/>
    <property type="match status" value="1"/>
</dbReference>
<sequence>MGSPSMIRFAVSEDGVWTVQKSIESHNHELARSKDQHLLRLCMNITDEKVSVLKSMTEAGIRIVDAFTYLRDEAEGDQAMARAIEIVLSQTRHRLCQWHINKKAPSKVSYFNSNQKTLGSRMSSQDYVSGTDGRYMSERHRNILNFHQLLENVASNCTTALTEMWRPATIPLATTIDLLKTTHANTLPQIDLSCHGSCN</sequence>
<comment type="caution">
    <text evidence="1">The sequence shown here is derived from an EMBL/GenBank/DDBJ whole genome shotgun (WGS) entry which is preliminary data.</text>
</comment>
<reference evidence="1 2" key="1">
    <citation type="journal article" date="2024" name="Plant Biotechnol. J.">
        <title>Dendrobium thyrsiflorum genome and its molecular insights into genes involved in important horticultural traits.</title>
        <authorList>
            <person name="Chen B."/>
            <person name="Wang J.Y."/>
            <person name="Zheng P.J."/>
            <person name="Li K.L."/>
            <person name="Liang Y.M."/>
            <person name="Chen X.F."/>
            <person name="Zhang C."/>
            <person name="Zhao X."/>
            <person name="He X."/>
            <person name="Zhang G.Q."/>
            <person name="Liu Z.J."/>
            <person name="Xu Q."/>
        </authorList>
    </citation>
    <scope>NUCLEOTIDE SEQUENCE [LARGE SCALE GENOMIC DNA]</scope>
    <source>
        <strain evidence="1">GZMU011</strain>
    </source>
</reference>
<proteinExistence type="predicted"/>
<protein>
    <recommendedName>
        <fullName evidence="3">Protein FAR1-RELATED SEQUENCE</fullName>
    </recommendedName>
</protein>
<gene>
    <name evidence="1" type="ORF">M5K25_014606</name>
</gene>
<organism evidence="1 2">
    <name type="scientific">Dendrobium thyrsiflorum</name>
    <name type="common">Pinecone-like raceme dendrobium</name>
    <name type="synonym">Orchid</name>
    <dbReference type="NCBI Taxonomy" id="117978"/>
    <lineage>
        <taxon>Eukaryota</taxon>
        <taxon>Viridiplantae</taxon>
        <taxon>Streptophyta</taxon>
        <taxon>Embryophyta</taxon>
        <taxon>Tracheophyta</taxon>
        <taxon>Spermatophyta</taxon>
        <taxon>Magnoliopsida</taxon>
        <taxon>Liliopsida</taxon>
        <taxon>Asparagales</taxon>
        <taxon>Orchidaceae</taxon>
        <taxon>Epidendroideae</taxon>
        <taxon>Malaxideae</taxon>
        <taxon>Dendrobiinae</taxon>
        <taxon>Dendrobium</taxon>
    </lineage>
</organism>